<evidence type="ECO:0000259" key="6">
    <source>
        <dbReference type="Pfam" id="PF04542"/>
    </source>
</evidence>
<feature type="domain" description="RNA polymerase sigma-70 region 2" evidence="6">
    <location>
        <begin position="13"/>
        <end position="79"/>
    </location>
</feature>
<protein>
    <submittedName>
        <fullName evidence="8">RNA polymerase sigma24 factor</fullName>
    </submittedName>
</protein>
<keyword evidence="3" id="KW-0731">Sigma factor</keyword>
<keyword evidence="9" id="KW-1185">Reference proteome</keyword>
<dbReference type="RefSeq" id="WP_203706723.1">
    <property type="nucleotide sequence ID" value="NZ_BAAALU010000005.1"/>
</dbReference>
<dbReference type="InterPro" id="IPR036388">
    <property type="entry name" value="WH-like_DNA-bd_sf"/>
</dbReference>
<reference evidence="8 9" key="1">
    <citation type="submission" date="2021-01" db="EMBL/GenBank/DDBJ databases">
        <title>Whole genome shotgun sequence of Asanoa iriomotensis NBRC 100142.</title>
        <authorList>
            <person name="Komaki H."/>
            <person name="Tamura T."/>
        </authorList>
    </citation>
    <scope>NUCLEOTIDE SEQUENCE [LARGE SCALE GENOMIC DNA]</scope>
    <source>
        <strain evidence="8 9">NBRC 100142</strain>
    </source>
</reference>
<dbReference type="Pfam" id="PF08281">
    <property type="entry name" value="Sigma70_r4_2"/>
    <property type="match status" value="1"/>
</dbReference>
<dbReference type="Gene3D" id="1.10.10.10">
    <property type="entry name" value="Winged helix-like DNA-binding domain superfamily/Winged helix DNA-binding domain"/>
    <property type="match status" value="1"/>
</dbReference>
<dbReference type="InterPro" id="IPR014284">
    <property type="entry name" value="RNA_pol_sigma-70_dom"/>
</dbReference>
<feature type="domain" description="RNA polymerase sigma factor 70 region 4 type 2" evidence="7">
    <location>
        <begin position="102"/>
        <end position="153"/>
    </location>
</feature>
<dbReference type="InterPro" id="IPR007627">
    <property type="entry name" value="RNA_pol_sigma70_r2"/>
</dbReference>
<keyword evidence="4" id="KW-0238">DNA-binding</keyword>
<gene>
    <name evidence="8" type="ORF">Air01nite_59950</name>
</gene>
<dbReference type="SUPFAM" id="SSF88659">
    <property type="entry name" value="Sigma3 and sigma4 domains of RNA polymerase sigma factors"/>
    <property type="match status" value="1"/>
</dbReference>
<proteinExistence type="inferred from homology"/>
<organism evidence="8 9">
    <name type="scientific">Asanoa iriomotensis</name>
    <dbReference type="NCBI Taxonomy" id="234613"/>
    <lineage>
        <taxon>Bacteria</taxon>
        <taxon>Bacillati</taxon>
        <taxon>Actinomycetota</taxon>
        <taxon>Actinomycetes</taxon>
        <taxon>Micromonosporales</taxon>
        <taxon>Micromonosporaceae</taxon>
        <taxon>Asanoa</taxon>
    </lineage>
</organism>
<dbReference type="PANTHER" id="PTHR43133:SF50">
    <property type="entry name" value="ECF RNA POLYMERASE SIGMA FACTOR SIGM"/>
    <property type="match status" value="1"/>
</dbReference>
<dbReference type="PANTHER" id="PTHR43133">
    <property type="entry name" value="RNA POLYMERASE ECF-TYPE SIGMA FACTO"/>
    <property type="match status" value="1"/>
</dbReference>
<dbReference type="CDD" id="cd06171">
    <property type="entry name" value="Sigma70_r4"/>
    <property type="match status" value="1"/>
</dbReference>
<dbReference type="Pfam" id="PF04542">
    <property type="entry name" value="Sigma70_r2"/>
    <property type="match status" value="1"/>
</dbReference>
<sequence length="168" mass="18520">MGDGREADFDEFYRGSRRRMLGYVYALTGDVVEAQDVVQEAFVRAWQRWASVGRYPSPESWVRVVAGRIAISRWRGRRSRARAYARHGAPPDVDGPTPDTVALVGALRQLPASMRTTLALHYVLGLSIADIAAETDAPVGTVKARLSRGRVALAQLLADDNLTEVRRG</sequence>
<comment type="caution">
    <text evidence="8">The sequence shown here is derived from an EMBL/GenBank/DDBJ whole genome shotgun (WGS) entry which is preliminary data.</text>
</comment>
<evidence type="ECO:0000256" key="4">
    <source>
        <dbReference type="ARBA" id="ARBA00023125"/>
    </source>
</evidence>
<dbReference type="EMBL" id="BONC01000056">
    <property type="protein sequence ID" value="GIF59900.1"/>
    <property type="molecule type" value="Genomic_DNA"/>
</dbReference>
<evidence type="ECO:0000313" key="8">
    <source>
        <dbReference type="EMBL" id="GIF59900.1"/>
    </source>
</evidence>
<dbReference type="InterPro" id="IPR013324">
    <property type="entry name" value="RNA_pol_sigma_r3/r4-like"/>
</dbReference>
<keyword evidence="5" id="KW-0804">Transcription</keyword>
<dbReference type="InterPro" id="IPR013249">
    <property type="entry name" value="RNA_pol_sigma70_r4_t2"/>
</dbReference>
<name>A0ABQ4CAU5_9ACTN</name>
<accession>A0ABQ4CAU5</accession>
<evidence type="ECO:0000313" key="9">
    <source>
        <dbReference type="Proteomes" id="UP000624325"/>
    </source>
</evidence>
<evidence type="ECO:0000259" key="7">
    <source>
        <dbReference type="Pfam" id="PF08281"/>
    </source>
</evidence>
<comment type="similarity">
    <text evidence="1">Belongs to the sigma-70 factor family. ECF subfamily.</text>
</comment>
<dbReference type="SUPFAM" id="SSF88946">
    <property type="entry name" value="Sigma2 domain of RNA polymerase sigma factors"/>
    <property type="match status" value="1"/>
</dbReference>
<dbReference type="InterPro" id="IPR039425">
    <property type="entry name" value="RNA_pol_sigma-70-like"/>
</dbReference>
<evidence type="ECO:0000256" key="3">
    <source>
        <dbReference type="ARBA" id="ARBA00023082"/>
    </source>
</evidence>
<evidence type="ECO:0000256" key="1">
    <source>
        <dbReference type="ARBA" id="ARBA00010641"/>
    </source>
</evidence>
<dbReference type="NCBIfam" id="TIGR02937">
    <property type="entry name" value="sigma70-ECF"/>
    <property type="match status" value="1"/>
</dbReference>
<dbReference type="InterPro" id="IPR013325">
    <property type="entry name" value="RNA_pol_sigma_r2"/>
</dbReference>
<dbReference type="Proteomes" id="UP000624325">
    <property type="component" value="Unassembled WGS sequence"/>
</dbReference>
<evidence type="ECO:0000256" key="2">
    <source>
        <dbReference type="ARBA" id="ARBA00023015"/>
    </source>
</evidence>
<keyword evidence="2" id="KW-0805">Transcription regulation</keyword>
<evidence type="ECO:0000256" key="5">
    <source>
        <dbReference type="ARBA" id="ARBA00023163"/>
    </source>
</evidence>
<dbReference type="Gene3D" id="1.10.1740.10">
    <property type="match status" value="1"/>
</dbReference>